<evidence type="ECO:0000313" key="3">
    <source>
        <dbReference type="Proteomes" id="UP000284706"/>
    </source>
</evidence>
<gene>
    <name evidence="2" type="ORF">CVT26_001025</name>
</gene>
<dbReference type="Gene3D" id="3.40.50.261">
    <property type="entry name" value="Succinyl-CoA synthetase domains"/>
    <property type="match status" value="2"/>
</dbReference>
<accession>A0A409Y256</accession>
<feature type="domain" description="ATP-citrate synthase citrate-binding" evidence="1">
    <location>
        <begin position="66"/>
        <end position="117"/>
    </location>
</feature>
<dbReference type="Pfam" id="PF16114">
    <property type="entry name" value="Citrate_bind"/>
    <property type="match status" value="2"/>
</dbReference>
<evidence type="ECO:0000259" key="1">
    <source>
        <dbReference type="Pfam" id="PF16114"/>
    </source>
</evidence>
<reference evidence="2 3" key="1">
    <citation type="journal article" date="2018" name="Evol. Lett.">
        <title>Horizontal gene cluster transfer increased hallucinogenic mushroom diversity.</title>
        <authorList>
            <person name="Reynolds H.T."/>
            <person name="Vijayakumar V."/>
            <person name="Gluck-Thaler E."/>
            <person name="Korotkin H.B."/>
            <person name="Matheny P.B."/>
            <person name="Slot J.C."/>
        </authorList>
    </citation>
    <scope>NUCLEOTIDE SEQUENCE [LARGE SCALE GENOMIC DNA]</scope>
    <source>
        <strain evidence="2 3">SRW20</strain>
    </source>
</reference>
<dbReference type="InParanoid" id="A0A409Y256"/>
<feature type="domain" description="ATP-citrate synthase citrate-binding" evidence="1">
    <location>
        <begin position="14"/>
        <end position="65"/>
    </location>
</feature>
<keyword evidence="3" id="KW-1185">Reference proteome</keyword>
<comment type="caution">
    <text evidence="2">The sequence shown here is derived from an EMBL/GenBank/DDBJ whole genome shotgun (WGS) entry which is preliminary data.</text>
</comment>
<dbReference type="Proteomes" id="UP000284706">
    <property type="component" value="Unassembled WGS sequence"/>
</dbReference>
<dbReference type="AlphaFoldDB" id="A0A409Y256"/>
<dbReference type="STRING" id="231916.A0A409Y256"/>
<organism evidence="2 3">
    <name type="scientific">Gymnopilus dilepis</name>
    <dbReference type="NCBI Taxonomy" id="231916"/>
    <lineage>
        <taxon>Eukaryota</taxon>
        <taxon>Fungi</taxon>
        <taxon>Dikarya</taxon>
        <taxon>Basidiomycota</taxon>
        <taxon>Agaricomycotina</taxon>
        <taxon>Agaricomycetes</taxon>
        <taxon>Agaricomycetidae</taxon>
        <taxon>Agaricales</taxon>
        <taxon>Agaricineae</taxon>
        <taxon>Hymenogastraceae</taxon>
        <taxon>Gymnopilus</taxon>
    </lineage>
</organism>
<sequence length="145" mass="15895">MSVFPALFGQDLTIAGGGDSVVYCDAIATHSSAHELVNYSRYSATPTKAQIHEYTKTISNVLTNARSLKEFKNQLIAHQLKIFIRCRGPNYQESLEAMCPLGESLAVPIRFFGPNTRSFVLPSALTSPRPDLTALPIIQPDSPPF</sequence>
<protein>
    <recommendedName>
        <fullName evidence="1">ATP-citrate synthase citrate-binding domain-containing protein</fullName>
    </recommendedName>
</protein>
<proteinExistence type="predicted"/>
<dbReference type="EMBL" id="NHYE01001292">
    <property type="protein sequence ID" value="PPQ97097.1"/>
    <property type="molecule type" value="Genomic_DNA"/>
</dbReference>
<dbReference type="InterPro" id="IPR016102">
    <property type="entry name" value="Succinyl-CoA_synth-like"/>
</dbReference>
<dbReference type="OrthoDB" id="2691072at2759"/>
<name>A0A409Y256_9AGAR</name>
<dbReference type="InterPro" id="IPR032263">
    <property type="entry name" value="Citrate-bd"/>
</dbReference>
<evidence type="ECO:0000313" key="2">
    <source>
        <dbReference type="EMBL" id="PPQ97097.1"/>
    </source>
</evidence>